<dbReference type="InterPro" id="IPR050116">
    <property type="entry name" value="DNA_polymerase-Y"/>
</dbReference>
<evidence type="ECO:0000256" key="6">
    <source>
        <dbReference type="ARBA" id="ARBA00022695"/>
    </source>
</evidence>
<keyword evidence="13 15" id="KW-0234">DNA repair</keyword>
<dbReference type="AlphaFoldDB" id="A0A5E5P0Y3"/>
<evidence type="ECO:0000256" key="9">
    <source>
        <dbReference type="ARBA" id="ARBA00022763"/>
    </source>
</evidence>
<comment type="subcellular location">
    <subcellularLocation>
        <location evidence="1 15">Cytoplasm</location>
    </subcellularLocation>
</comment>
<dbReference type="Gene3D" id="3.40.1170.60">
    <property type="match status" value="1"/>
</dbReference>
<feature type="active site" evidence="15">
    <location>
        <position position="120"/>
    </location>
</feature>
<dbReference type="EC" id="2.7.7.7" evidence="15"/>
<dbReference type="InterPro" id="IPR053848">
    <property type="entry name" value="IMS_HHH_1"/>
</dbReference>
<evidence type="ECO:0000256" key="3">
    <source>
        <dbReference type="ARBA" id="ARBA00022457"/>
    </source>
</evidence>
<dbReference type="InterPro" id="IPR036775">
    <property type="entry name" value="DNA_pol_Y-fam_lit_finger_sf"/>
</dbReference>
<dbReference type="InterPro" id="IPR043502">
    <property type="entry name" value="DNA/RNA_pol_sf"/>
</dbReference>
<evidence type="ECO:0000256" key="2">
    <source>
        <dbReference type="ARBA" id="ARBA00010945"/>
    </source>
</evidence>
<evidence type="ECO:0000256" key="7">
    <source>
        <dbReference type="ARBA" id="ARBA00022705"/>
    </source>
</evidence>
<keyword evidence="3 15" id="KW-0515">Mutator protein</keyword>
<proteinExistence type="inferred from homology"/>
<keyword evidence="8 15" id="KW-0479">Metal-binding</keyword>
<dbReference type="GO" id="GO:0009432">
    <property type="term" value="P:SOS response"/>
    <property type="evidence" value="ECO:0007669"/>
    <property type="project" value="TreeGrafter"/>
</dbReference>
<feature type="domain" description="UmuC" evidence="16">
    <location>
        <begin position="20"/>
        <end position="201"/>
    </location>
</feature>
<dbReference type="GO" id="GO:0005829">
    <property type="term" value="C:cytosol"/>
    <property type="evidence" value="ECO:0007669"/>
    <property type="project" value="TreeGrafter"/>
</dbReference>
<dbReference type="InterPro" id="IPR001126">
    <property type="entry name" value="UmuC"/>
</dbReference>
<dbReference type="Gene3D" id="1.10.150.20">
    <property type="entry name" value="5' to 3' exonuclease, C-terminal subdomain"/>
    <property type="match status" value="1"/>
</dbReference>
<dbReference type="GO" id="GO:0006261">
    <property type="term" value="P:DNA-templated DNA replication"/>
    <property type="evidence" value="ECO:0007669"/>
    <property type="project" value="UniProtKB-UniRule"/>
</dbReference>
<evidence type="ECO:0000256" key="8">
    <source>
        <dbReference type="ARBA" id="ARBA00022723"/>
    </source>
</evidence>
<dbReference type="GO" id="GO:0003887">
    <property type="term" value="F:DNA-directed DNA polymerase activity"/>
    <property type="evidence" value="ECO:0007669"/>
    <property type="project" value="UniProtKB-UniRule"/>
</dbReference>
<dbReference type="EMBL" id="CABPSX010000002">
    <property type="protein sequence ID" value="VVG70221.1"/>
    <property type="molecule type" value="Genomic_DNA"/>
</dbReference>
<dbReference type="Proteomes" id="UP000364291">
    <property type="component" value="Unassembled WGS sequence"/>
</dbReference>
<comment type="function">
    <text evidence="15">Poorly processive, error-prone DNA polymerase involved in untargeted mutagenesis. Copies undamaged DNA at stalled replication forks, which arise in vivo from mismatched or misaligned primer ends. These misaligned primers can be extended by PolIV. Exhibits no 3'-5' exonuclease (proofreading) activity. May be involved in translesional synthesis, in conjunction with the beta clamp from PolIII.</text>
</comment>
<evidence type="ECO:0000313" key="18">
    <source>
        <dbReference type="Proteomes" id="UP000364291"/>
    </source>
</evidence>
<keyword evidence="7 15" id="KW-0235">DNA replication</keyword>
<name>A0A5E5P0Y3_9BURK</name>
<evidence type="ECO:0000256" key="13">
    <source>
        <dbReference type="ARBA" id="ARBA00023204"/>
    </source>
</evidence>
<dbReference type="GO" id="GO:0000287">
    <property type="term" value="F:magnesium ion binding"/>
    <property type="evidence" value="ECO:0007669"/>
    <property type="project" value="UniProtKB-UniRule"/>
</dbReference>
<gene>
    <name evidence="15" type="primary">dinB</name>
    <name evidence="17" type="ORF">PAP18089_01181</name>
</gene>
<protein>
    <recommendedName>
        <fullName evidence="15">DNA polymerase IV</fullName>
        <shortName evidence="15">Pol IV</shortName>
        <ecNumber evidence="15">2.7.7.7</ecNumber>
    </recommendedName>
</protein>
<evidence type="ECO:0000259" key="16">
    <source>
        <dbReference type="PROSITE" id="PS50173"/>
    </source>
</evidence>
<dbReference type="Pfam" id="PF21999">
    <property type="entry name" value="IMS_HHH_1"/>
    <property type="match status" value="1"/>
</dbReference>
<evidence type="ECO:0000256" key="4">
    <source>
        <dbReference type="ARBA" id="ARBA00022490"/>
    </source>
</evidence>
<evidence type="ECO:0000256" key="11">
    <source>
        <dbReference type="ARBA" id="ARBA00022932"/>
    </source>
</evidence>
<comment type="subunit">
    <text evidence="15">Monomer.</text>
</comment>
<keyword evidence="6 15" id="KW-0548">Nucleotidyltransferase</keyword>
<evidence type="ECO:0000256" key="14">
    <source>
        <dbReference type="ARBA" id="ARBA00049244"/>
    </source>
</evidence>
<reference evidence="17 18" key="1">
    <citation type="submission" date="2019-08" db="EMBL/GenBank/DDBJ databases">
        <authorList>
            <person name="Peeters C."/>
        </authorList>
    </citation>
    <scope>NUCLEOTIDE SEQUENCE [LARGE SCALE GENOMIC DNA]</scope>
    <source>
        <strain evidence="17 18">LMG 18089</strain>
    </source>
</reference>
<evidence type="ECO:0000256" key="1">
    <source>
        <dbReference type="ARBA" id="ARBA00004496"/>
    </source>
</evidence>
<keyword evidence="12 15" id="KW-0238">DNA-binding</keyword>
<dbReference type="PANTHER" id="PTHR11076">
    <property type="entry name" value="DNA REPAIR POLYMERASE UMUC / TRANSFERASE FAMILY MEMBER"/>
    <property type="match status" value="1"/>
</dbReference>
<dbReference type="PANTHER" id="PTHR11076:SF33">
    <property type="entry name" value="DNA POLYMERASE KAPPA"/>
    <property type="match status" value="1"/>
</dbReference>
<dbReference type="FunFam" id="3.40.1170.60:FF:000001">
    <property type="entry name" value="DNA polymerase IV"/>
    <property type="match status" value="1"/>
</dbReference>
<evidence type="ECO:0000256" key="15">
    <source>
        <dbReference type="HAMAP-Rule" id="MF_01113"/>
    </source>
</evidence>
<dbReference type="PROSITE" id="PS50173">
    <property type="entry name" value="UMUC"/>
    <property type="match status" value="1"/>
</dbReference>
<dbReference type="SUPFAM" id="SSF100879">
    <property type="entry name" value="Lesion bypass DNA polymerase (Y-family), little finger domain"/>
    <property type="match status" value="1"/>
</dbReference>
<feature type="site" description="Substrate discrimination" evidence="15">
    <location>
        <position position="29"/>
    </location>
</feature>
<keyword evidence="11 15" id="KW-0239">DNA-directed DNA polymerase</keyword>
<comment type="similarity">
    <text evidence="2 15">Belongs to the DNA polymerase type-Y family.</text>
</comment>
<dbReference type="GO" id="GO:0003684">
    <property type="term" value="F:damaged DNA binding"/>
    <property type="evidence" value="ECO:0007669"/>
    <property type="project" value="InterPro"/>
</dbReference>
<keyword evidence="4 15" id="KW-0963">Cytoplasm</keyword>
<keyword evidence="10 15" id="KW-0460">Magnesium</keyword>
<dbReference type="InterPro" id="IPR022880">
    <property type="entry name" value="DNApol_IV"/>
</dbReference>
<keyword evidence="9 15" id="KW-0227">DNA damage</keyword>
<dbReference type="GO" id="GO:0042276">
    <property type="term" value="P:error-prone translesion synthesis"/>
    <property type="evidence" value="ECO:0007669"/>
    <property type="project" value="TreeGrafter"/>
</dbReference>
<keyword evidence="5 15" id="KW-0808">Transferase</keyword>
<dbReference type="Pfam" id="PF00817">
    <property type="entry name" value="IMS"/>
    <property type="match status" value="1"/>
</dbReference>
<accession>A0A5E5P0Y3</accession>
<dbReference type="GO" id="GO:0006281">
    <property type="term" value="P:DNA repair"/>
    <property type="evidence" value="ECO:0007669"/>
    <property type="project" value="UniProtKB-UniRule"/>
</dbReference>
<dbReference type="FunFam" id="1.10.150.20:FF:000019">
    <property type="entry name" value="DNA polymerase IV"/>
    <property type="match status" value="1"/>
</dbReference>
<evidence type="ECO:0000256" key="5">
    <source>
        <dbReference type="ARBA" id="ARBA00022679"/>
    </source>
</evidence>
<sequence length="387" mass="43020">MLYICTVFSLPAMSSSIRKIIHCDADCFYASVEMRDDPSLRGIPLAVGGQPDQRGVVATCNYEARAFGVRSAMPSAQALKLCPELRIIPPAMSRYQEASRRIMAIYRDYTDLVEPLSLDEAYLDVTDSEHCDGSATLIAREIRARVAAEVGLTVSAGVAPNKFIAKIASDWRKPDGMFVVKPAQVDAFVAELPVERLFGVGKVTAEKLRALGVDSCSDLRRHSMADLTERFGVFGQRLFERCRGIDTREVSPDRERKSISVETTYTRDLRTLAECETALEPLLRQLFERIERARRSEPLSIAKVFVKIRFADFSRTTAEAGALRVDPAQCRELLAEAVGRKRKPVRLMGVGVRLMEAQAARQLRLFDDWDDATLLIAPTGDNAPSQS</sequence>
<feature type="binding site" evidence="15">
    <location>
        <position position="119"/>
    </location>
    <ligand>
        <name>Mg(2+)</name>
        <dbReference type="ChEBI" id="CHEBI:18420"/>
    </ligand>
</feature>
<dbReference type="NCBIfam" id="NF002677">
    <property type="entry name" value="PRK02406.1"/>
    <property type="match status" value="1"/>
</dbReference>
<evidence type="ECO:0000256" key="12">
    <source>
        <dbReference type="ARBA" id="ARBA00023125"/>
    </source>
</evidence>
<dbReference type="Gene3D" id="3.30.1490.100">
    <property type="entry name" value="DNA polymerase, Y-family, little finger domain"/>
    <property type="match status" value="1"/>
</dbReference>
<dbReference type="CDD" id="cd03586">
    <property type="entry name" value="PolY_Pol_IV_kappa"/>
    <property type="match status" value="1"/>
</dbReference>
<organism evidence="17 18">
    <name type="scientific">Pandoraea apista</name>
    <dbReference type="NCBI Taxonomy" id="93218"/>
    <lineage>
        <taxon>Bacteria</taxon>
        <taxon>Pseudomonadati</taxon>
        <taxon>Pseudomonadota</taxon>
        <taxon>Betaproteobacteria</taxon>
        <taxon>Burkholderiales</taxon>
        <taxon>Burkholderiaceae</taxon>
        <taxon>Pandoraea</taxon>
    </lineage>
</organism>
<dbReference type="InterPro" id="IPR043128">
    <property type="entry name" value="Rev_trsase/Diguanyl_cyclase"/>
</dbReference>
<comment type="catalytic activity">
    <reaction evidence="14 15">
        <text>DNA(n) + a 2'-deoxyribonucleoside 5'-triphosphate = DNA(n+1) + diphosphate</text>
        <dbReference type="Rhea" id="RHEA:22508"/>
        <dbReference type="Rhea" id="RHEA-COMP:17339"/>
        <dbReference type="Rhea" id="RHEA-COMP:17340"/>
        <dbReference type="ChEBI" id="CHEBI:33019"/>
        <dbReference type="ChEBI" id="CHEBI:61560"/>
        <dbReference type="ChEBI" id="CHEBI:173112"/>
        <dbReference type="EC" id="2.7.7.7"/>
    </reaction>
</comment>
<dbReference type="InterPro" id="IPR017961">
    <property type="entry name" value="DNA_pol_Y-fam_little_finger"/>
</dbReference>
<dbReference type="SUPFAM" id="SSF56672">
    <property type="entry name" value="DNA/RNA polymerases"/>
    <property type="match status" value="1"/>
</dbReference>
<dbReference type="HAMAP" id="MF_01113">
    <property type="entry name" value="DNApol_IV"/>
    <property type="match status" value="1"/>
</dbReference>
<dbReference type="Gene3D" id="3.30.70.270">
    <property type="match status" value="1"/>
</dbReference>
<evidence type="ECO:0000313" key="17">
    <source>
        <dbReference type="EMBL" id="VVG70221.1"/>
    </source>
</evidence>
<comment type="cofactor">
    <cofactor evidence="15">
        <name>Mg(2+)</name>
        <dbReference type="ChEBI" id="CHEBI:18420"/>
    </cofactor>
    <text evidence="15">Binds 2 magnesium ions per subunit.</text>
</comment>
<evidence type="ECO:0000256" key="10">
    <source>
        <dbReference type="ARBA" id="ARBA00022842"/>
    </source>
</evidence>
<feature type="binding site" evidence="15">
    <location>
        <position position="24"/>
    </location>
    <ligand>
        <name>Mg(2+)</name>
        <dbReference type="ChEBI" id="CHEBI:18420"/>
    </ligand>
</feature>
<dbReference type="Pfam" id="PF11799">
    <property type="entry name" value="IMS_C"/>
    <property type="match status" value="1"/>
</dbReference>